<dbReference type="KEGG" id="pson:JI735_06085"/>
<keyword evidence="4" id="KW-1185">Reference proteome</keyword>
<proteinExistence type="inferred from homology"/>
<dbReference type="Proteomes" id="UP000595841">
    <property type="component" value="Chromosome"/>
</dbReference>
<feature type="domain" description="Glycosyltransferase 2-like" evidence="2">
    <location>
        <begin position="7"/>
        <end position="167"/>
    </location>
</feature>
<dbReference type="InterPro" id="IPR001173">
    <property type="entry name" value="Glyco_trans_2-like"/>
</dbReference>
<organism evidence="3 4">
    <name type="scientific">Paenibacillus sonchi</name>
    <dbReference type="NCBI Taxonomy" id="373687"/>
    <lineage>
        <taxon>Bacteria</taxon>
        <taxon>Bacillati</taxon>
        <taxon>Bacillota</taxon>
        <taxon>Bacilli</taxon>
        <taxon>Bacillales</taxon>
        <taxon>Paenibacillaceae</taxon>
        <taxon>Paenibacillus</taxon>
        <taxon>Paenibacillus sonchi group</taxon>
    </lineage>
</organism>
<dbReference type="Pfam" id="PF00535">
    <property type="entry name" value="Glycos_transf_2"/>
    <property type="match status" value="1"/>
</dbReference>
<accession>A0A974SD89</accession>
<dbReference type="SUPFAM" id="SSF53448">
    <property type="entry name" value="Nucleotide-diphospho-sugar transferases"/>
    <property type="match status" value="1"/>
</dbReference>
<sequence>MSEPLVSIIIPVYNGGNYLREAIDSALAQTYPNIEIIVVNDGSCDNGVTEEIALSYGEKIRYYVKENGGVATALNVAIQKMKGMYFSWLSHDDMYYPNKIKRQMQALQEHGDLTAIVHSDYDLLNANNQEITHVFQSKMYPMEQMENSVFPVLQGVIHGCSLLIHKSHFERVGIFEESLKTTQDYDLWFRMMRYQRTLYINEPLLIARIHNTQGSKTVISHQFEQCQLHIRFLDSLTEDEMESMYGSANNFFYRMSKFFGKQLMEEAYLYAMNKYNDSTIPHDIEESVTNFKNYISNISHGKATKTCIFCVGEYGIELYQELKNKRIQIDWFSDNNSQRWAEGYGGVPCIPPEQLKGEKDNTLVIVANRAPEIIVEQLKKLDFPYLTTKQEIDRGLFYLPPLSKIFK</sequence>
<evidence type="ECO:0000313" key="4">
    <source>
        <dbReference type="Proteomes" id="UP000595841"/>
    </source>
</evidence>
<name>A0A974SD89_9BACL</name>
<evidence type="ECO:0000259" key="2">
    <source>
        <dbReference type="Pfam" id="PF00535"/>
    </source>
</evidence>
<evidence type="ECO:0000313" key="3">
    <source>
        <dbReference type="EMBL" id="QQZ62203.1"/>
    </source>
</evidence>
<reference evidence="3 4" key="1">
    <citation type="submission" date="2021-01" db="EMBL/GenBank/DDBJ databases">
        <title>Whole genome sequence of Paenibacillus sonchi LMG 24727 for comparative genomics.</title>
        <authorList>
            <person name="Lee G."/>
            <person name="Kim M.-J."/>
            <person name="Lim K."/>
            <person name="Shin J.-H."/>
        </authorList>
    </citation>
    <scope>NUCLEOTIDE SEQUENCE [LARGE SCALE GENOMIC DNA]</scope>
    <source>
        <strain evidence="3 4">LMG 24727</strain>
    </source>
</reference>
<dbReference type="AlphaFoldDB" id="A0A974SD89"/>
<dbReference type="GO" id="GO:0016758">
    <property type="term" value="F:hexosyltransferase activity"/>
    <property type="evidence" value="ECO:0007669"/>
    <property type="project" value="UniProtKB-ARBA"/>
</dbReference>
<dbReference type="EMBL" id="CP068595">
    <property type="protein sequence ID" value="QQZ62203.1"/>
    <property type="molecule type" value="Genomic_DNA"/>
</dbReference>
<dbReference type="InterPro" id="IPR029044">
    <property type="entry name" value="Nucleotide-diphossugar_trans"/>
</dbReference>
<dbReference type="PANTHER" id="PTHR22916:SF3">
    <property type="entry name" value="UDP-GLCNAC:BETAGAL BETA-1,3-N-ACETYLGLUCOSAMINYLTRANSFERASE-LIKE PROTEIN 1"/>
    <property type="match status" value="1"/>
</dbReference>
<dbReference type="PANTHER" id="PTHR22916">
    <property type="entry name" value="GLYCOSYLTRANSFERASE"/>
    <property type="match status" value="1"/>
</dbReference>
<dbReference type="Gene3D" id="3.90.550.10">
    <property type="entry name" value="Spore Coat Polysaccharide Biosynthesis Protein SpsA, Chain A"/>
    <property type="match status" value="1"/>
</dbReference>
<comment type="similarity">
    <text evidence="1">Belongs to the glycosyltransferase 2 family.</text>
</comment>
<gene>
    <name evidence="3" type="ORF">JI735_06085</name>
</gene>
<dbReference type="Gene3D" id="3.40.50.720">
    <property type="entry name" value="NAD(P)-binding Rossmann-like Domain"/>
    <property type="match status" value="1"/>
</dbReference>
<evidence type="ECO:0000256" key="1">
    <source>
        <dbReference type="ARBA" id="ARBA00006739"/>
    </source>
</evidence>
<protein>
    <submittedName>
        <fullName evidence="3">Glycosyltransferase</fullName>
    </submittedName>
</protein>
<dbReference type="RefSeq" id="WP_202677184.1">
    <property type="nucleotide sequence ID" value="NZ_CP068595.1"/>
</dbReference>